<gene>
    <name evidence="2" type="ORF">A7C99_1773</name>
</gene>
<accession>A0A178F4L5</accession>
<dbReference type="EMBL" id="LHPM01000012">
    <property type="protein sequence ID" value="OAL66387.1"/>
    <property type="molecule type" value="Genomic_DNA"/>
</dbReference>
<proteinExistence type="predicted"/>
<evidence type="ECO:0000313" key="2">
    <source>
        <dbReference type="EMBL" id="OAL66387.1"/>
    </source>
</evidence>
<sequence>MPFDGDDGDARDGASPSGSAGGAVGLPALAASSLSIGSTLRQHREATWASGETTIHGRYTLAHKLRAIENLPTGLSRSGEREERPVLTIRPRPPPATE</sequence>
<feature type="region of interest" description="Disordered" evidence="1">
    <location>
        <begin position="70"/>
        <end position="98"/>
    </location>
</feature>
<protein>
    <submittedName>
        <fullName evidence="2">Uncharacterized protein</fullName>
    </submittedName>
</protein>
<dbReference type="Proteomes" id="UP000243015">
    <property type="component" value="Unassembled WGS sequence"/>
</dbReference>
<dbReference type="AlphaFoldDB" id="A0A178F4L5"/>
<organism evidence="2 3">
    <name type="scientific">Trichophyton rubrum</name>
    <name type="common">Athlete's foot fungus</name>
    <name type="synonym">Epidermophyton rubrum</name>
    <dbReference type="NCBI Taxonomy" id="5551"/>
    <lineage>
        <taxon>Eukaryota</taxon>
        <taxon>Fungi</taxon>
        <taxon>Dikarya</taxon>
        <taxon>Ascomycota</taxon>
        <taxon>Pezizomycotina</taxon>
        <taxon>Eurotiomycetes</taxon>
        <taxon>Eurotiomycetidae</taxon>
        <taxon>Onygenales</taxon>
        <taxon>Arthrodermataceae</taxon>
        <taxon>Trichophyton</taxon>
    </lineage>
</organism>
<name>A0A178F4L5_TRIRU</name>
<comment type="caution">
    <text evidence="2">The sequence shown here is derived from an EMBL/GenBank/DDBJ whole genome shotgun (WGS) entry which is preliminary data.</text>
</comment>
<reference evidence="2 3" key="1">
    <citation type="submission" date="2016-05" db="EMBL/GenBank/DDBJ databases">
        <title>Genome sequencing of Trichophyton rubrum CMCC(F)T1i isolated from hair.</title>
        <authorList>
            <person name="Zhan P."/>
            <person name="Tao Y."/>
            <person name="Liu W."/>
        </authorList>
    </citation>
    <scope>NUCLEOTIDE SEQUENCE [LARGE SCALE GENOMIC DNA]</scope>
    <source>
        <strain evidence="3">CMCC(F)T1i</strain>
    </source>
</reference>
<evidence type="ECO:0000256" key="1">
    <source>
        <dbReference type="SAM" id="MobiDB-lite"/>
    </source>
</evidence>
<feature type="region of interest" description="Disordered" evidence="1">
    <location>
        <begin position="1"/>
        <end position="25"/>
    </location>
</feature>
<evidence type="ECO:0000313" key="3">
    <source>
        <dbReference type="Proteomes" id="UP000243015"/>
    </source>
</evidence>